<organism evidence="2 4">
    <name type="scientific">Rhizobium phaseoli</name>
    <dbReference type="NCBI Taxonomy" id="396"/>
    <lineage>
        <taxon>Bacteria</taxon>
        <taxon>Pseudomonadati</taxon>
        <taxon>Pseudomonadota</taxon>
        <taxon>Alphaproteobacteria</taxon>
        <taxon>Hyphomicrobiales</taxon>
        <taxon>Rhizobiaceae</taxon>
        <taxon>Rhizobium/Agrobacterium group</taxon>
        <taxon>Rhizobium</taxon>
    </lineage>
</organism>
<evidence type="ECO:0000313" key="1">
    <source>
        <dbReference type="EMBL" id="ANL89048.1"/>
    </source>
</evidence>
<dbReference type="SUPFAM" id="SSF51182">
    <property type="entry name" value="RmlC-like cupins"/>
    <property type="match status" value="1"/>
</dbReference>
<keyword evidence="3" id="KW-1185">Reference proteome</keyword>
<geneLocation type="plasmid" evidence="2 4">
    <name>pBS3d</name>
</geneLocation>
<dbReference type="Gene3D" id="2.60.120.10">
    <property type="entry name" value="Jelly Rolls"/>
    <property type="match status" value="1"/>
</dbReference>
<evidence type="ECO:0000313" key="4">
    <source>
        <dbReference type="Proteomes" id="UP000540266"/>
    </source>
</evidence>
<dbReference type="Proteomes" id="UP000078551">
    <property type="component" value="Plasmid pRphaN771e"/>
</dbReference>
<reference evidence="2 4" key="2">
    <citation type="submission" date="2020-11" db="EMBL/GenBank/DDBJ databases">
        <title>Indigenous Rhizobia Nodulating Common beans in Western Kenya.</title>
        <authorList>
            <person name="Wekesa C.S."/>
            <person name="Oelmueller R."/>
            <person name="Furch A.C."/>
        </authorList>
    </citation>
    <scope>NUCLEOTIDE SEQUENCE [LARGE SCALE GENOMIC DNA]</scope>
    <source>
        <strain evidence="4">BS3</strain>
        <strain evidence="2">S3</strain>
        <plasmid evidence="2 4">pBS3d</plasmid>
    </source>
</reference>
<sequence>MHREPMVFRKDTTEFAAYGEGSGEASIARLVGPRESETMGAYLARFNGRSVPWTVRYDEVITCIEGEFRLRVGPTVHALRPGDVIWIPKDTELAYEGADSLVFIAIAPVDWRTRRHQEAGQM</sequence>
<proteinExistence type="predicted"/>
<dbReference type="Proteomes" id="UP000540266">
    <property type="component" value="Plasmid pBS3d"/>
</dbReference>
<dbReference type="EMBL" id="CP064935">
    <property type="protein sequence ID" value="QPK12464.1"/>
    <property type="molecule type" value="Genomic_DNA"/>
</dbReference>
<name>A0A2U3CRD4_9HYPH</name>
<accession>A0A2U3CRD4</accession>
<dbReference type="Pfam" id="PF06249">
    <property type="entry name" value="EutQ"/>
    <property type="match status" value="1"/>
</dbReference>
<evidence type="ECO:0000313" key="3">
    <source>
        <dbReference type="Proteomes" id="UP000078551"/>
    </source>
</evidence>
<dbReference type="InterPro" id="IPR010424">
    <property type="entry name" value="EutQ"/>
</dbReference>
<protein>
    <submittedName>
        <fullName evidence="1">Ethanolamine utilization EutQ-like protein</fullName>
    </submittedName>
    <submittedName>
        <fullName evidence="2">Ethanolamine utilization protein EutQ</fullName>
    </submittedName>
</protein>
<dbReference type="AlphaFoldDB" id="A0A2U3CRD4"/>
<dbReference type="KEGG" id="rpha:AMC79_PD00730"/>
<geneLocation type="plasmid" evidence="1 3">
    <name>pRphaN771e</name>
</geneLocation>
<reference evidence="1 3" key="1">
    <citation type="submission" date="2015-11" db="EMBL/GenBank/DDBJ databases">
        <title>The limits of bacterial species coexistence and the symbiotic plasmid transference in sympatric Rhizobium populations.</title>
        <authorList>
            <person name="Perez-Carrascal O.M."/>
            <person name="VanInsberghe D."/>
            <person name="Juarez S."/>
            <person name="Polz M.F."/>
            <person name="Vinuesa P."/>
            <person name="Gonzalez V."/>
        </authorList>
    </citation>
    <scope>NUCLEOTIDE SEQUENCE [LARGE SCALE GENOMIC DNA]</scope>
    <source>
        <strain evidence="1 3">N771</strain>
        <plasmid evidence="1 3">pRphaN771e</plasmid>
    </source>
</reference>
<gene>
    <name evidence="1" type="ORF">AMC81_PE00805</name>
    <name evidence="2" type="ORF">HER27_031155</name>
</gene>
<dbReference type="OrthoDB" id="3828611at2"/>
<evidence type="ECO:0000313" key="2">
    <source>
        <dbReference type="EMBL" id="QPK12464.1"/>
    </source>
</evidence>
<keyword evidence="2" id="KW-0614">Plasmid</keyword>
<dbReference type="InterPro" id="IPR014710">
    <property type="entry name" value="RmlC-like_jellyroll"/>
</dbReference>
<dbReference type="EMBL" id="CP013573">
    <property type="protein sequence ID" value="ANL89048.1"/>
    <property type="molecule type" value="Genomic_DNA"/>
</dbReference>
<dbReference type="InterPro" id="IPR011051">
    <property type="entry name" value="RmlC_Cupin_sf"/>
</dbReference>